<feature type="region of interest" description="Disordered" evidence="1">
    <location>
        <begin position="742"/>
        <end position="783"/>
    </location>
</feature>
<feature type="compositionally biased region" description="Basic and acidic residues" evidence="1">
    <location>
        <begin position="745"/>
        <end position="760"/>
    </location>
</feature>
<organism evidence="4 5">
    <name type="scientific">Malassezia yamatoensis</name>
    <dbReference type="NCBI Taxonomy" id="253288"/>
    <lineage>
        <taxon>Eukaryota</taxon>
        <taxon>Fungi</taxon>
        <taxon>Dikarya</taxon>
        <taxon>Basidiomycota</taxon>
        <taxon>Ustilaginomycotina</taxon>
        <taxon>Malasseziomycetes</taxon>
        <taxon>Malasseziales</taxon>
        <taxon>Malasseziaceae</taxon>
        <taxon>Malassezia</taxon>
    </lineage>
</organism>
<dbReference type="GO" id="GO:0003724">
    <property type="term" value="F:RNA helicase activity"/>
    <property type="evidence" value="ECO:0007669"/>
    <property type="project" value="TreeGrafter"/>
</dbReference>
<dbReference type="InterPro" id="IPR041677">
    <property type="entry name" value="DNA2/NAM7_AAA_11"/>
</dbReference>
<feature type="domain" description="DNA2/NAM7 helicase helicase" evidence="2">
    <location>
        <begin position="631"/>
        <end position="876"/>
    </location>
</feature>
<name>A0AAJ6CJN9_9BASI</name>
<dbReference type="Proteomes" id="UP001219567">
    <property type="component" value="Chromosome 3"/>
</dbReference>
<dbReference type="GO" id="GO:0000184">
    <property type="term" value="P:nuclear-transcribed mRNA catabolic process, nonsense-mediated decay"/>
    <property type="evidence" value="ECO:0007669"/>
    <property type="project" value="TreeGrafter"/>
</dbReference>
<feature type="compositionally biased region" description="Low complexity" evidence="1">
    <location>
        <begin position="179"/>
        <end position="189"/>
    </location>
</feature>
<dbReference type="AlphaFoldDB" id="A0AAJ6CJN9"/>
<keyword evidence="5" id="KW-1185">Reference proteome</keyword>
<proteinExistence type="predicted"/>
<evidence type="ECO:0000256" key="1">
    <source>
        <dbReference type="SAM" id="MobiDB-lite"/>
    </source>
</evidence>
<dbReference type="CDD" id="cd18808">
    <property type="entry name" value="SF1_C_Upf1"/>
    <property type="match status" value="1"/>
</dbReference>
<feature type="compositionally biased region" description="Polar residues" evidence="1">
    <location>
        <begin position="165"/>
        <end position="178"/>
    </location>
</feature>
<feature type="region of interest" description="Disordered" evidence="1">
    <location>
        <begin position="165"/>
        <end position="190"/>
    </location>
</feature>
<feature type="compositionally biased region" description="Basic and acidic residues" evidence="1">
    <location>
        <begin position="773"/>
        <end position="783"/>
    </location>
</feature>
<feature type="compositionally biased region" description="Polar residues" evidence="1">
    <location>
        <begin position="236"/>
        <end position="253"/>
    </location>
</feature>
<dbReference type="InterPro" id="IPR045055">
    <property type="entry name" value="DNA2/NAM7-like"/>
</dbReference>
<feature type="domain" description="DNA2/NAM7 helicase-like C-terminal" evidence="3">
    <location>
        <begin position="885"/>
        <end position="1170"/>
    </location>
</feature>
<dbReference type="InterPro" id="IPR041679">
    <property type="entry name" value="DNA2/NAM7-like_C"/>
</dbReference>
<sequence>MVTIACRFPGVRGFRTRASARNWQRHTEQEAQSAYRDTSWVPAGTPQRLAGFRNPAAHRKRDSLENTQKIPTHNASADTSHEFSTEFNTDHSPNGFSWHAGSAKIPQLKSQERRSSRDVYDYTNLASTSDPVETPYKQNETHLSYDSEALAGMAATDHTPSIYRKSQSDSFASHSLPTGQGQNQQQQQQAITDAFVERIADSQAQSADEVDSTTVTEPGPSSLVDDRLSNPAPEYQTPSTSTLTKRPGVTSSKDLPFSRVVHPPLRGVHDVYDWRTMASSRREIGMNGRPASQLIQSFDPKDWTTRRRSPTLSLLLRTAHAAAQRTMHLNKKGKTTSVRQLVKDEVLSGDPLHAQHLAVTKRVREYQDQWRDALSYERSFNEAELHALRARPKQELIQLGLALDGLEAYWQAERHYGRRVAVLKLPGAKRLPRHKFTPGTMVDLRPTDARQDWFVNKPAVAHRSLQLVDQAWHRKPEQEEEEVGMNPSSNPSTPAMEAANLLKIPHISGELLDSNATQIRVRFNEAFDHVDLDAVGSWRMDRGVNRVVEERIDAALEALLYDADNVVQASTPHRRYALRGTPLRDMLVGVDPSLRSTANEGIFAKDLRIRSWYERYSRENPIVLDSDPDLQLNSSQIRAIAMMLQQPLSLVQGPPGTGKTRTLVQTVSLLKQHFHVPQPILLAAHTNVAVDNLVRACLARGLRVVRAGTSAATDSSLAAHTLEAHIAKHPRHPELMRMQSMLKQRQTERRKLESELRIEGKPTSGADTASQNHSRDQAESAREQLVKVKRQIGALVSQCHSLRSEIASGVLHDADVVAATMISAGSSQLDYIDFPLVFVDEGSMATEPIALIALMKGCAQLALIGDHRQLPPVLRSDEAKQHGLAVSLFERLIQQGTPNAPSKEAQCLAPVPSILLHEQFRMHPTLAAFPNQAFYQGALRNAASTQTRQPLNSVYAARDHNALPKPVTFLNHAPVRAMTAPVGSGGSATQSPYNAPQADLTMALLCDLLVQNPDLRGDQIGIVTPYEAQVRLFRQMLGASAFRSDFGMAYGQRMRGSEFVPTFSEYAMQAMAHVDLSRREQLQAIEVHTVDGFEGREKQVMIFSSVKSGGGAWRGSAWLQAAMSHPTEENVNRLATLPSEQGGYVGFLADARRMNVALTRAQNQLFVLGNLDTLLSARLSTRSDANVQHTDVEAIRAYARWLLLQGSVVDVEQVHDKLLTE</sequence>
<feature type="compositionally biased region" description="Polar residues" evidence="1">
    <location>
        <begin position="85"/>
        <end position="95"/>
    </location>
</feature>
<gene>
    <name evidence="4" type="ORF">MYAM1_002717</name>
</gene>
<protein>
    <submittedName>
        <fullName evidence="4">Uncharacterized protein</fullName>
    </submittedName>
</protein>
<evidence type="ECO:0000313" key="4">
    <source>
        <dbReference type="EMBL" id="WFC99971.1"/>
    </source>
</evidence>
<dbReference type="InterPro" id="IPR027417">
    <property type="entry name" value="P-loop_NTPase"/>
</dbReference>
<dbReference type="GO" id="GO:0005737">
    <property type="term" value="C:cytoplasm"/>
    <property type="evidence" value="ECO:0007669"/>
    <property type="project" value="TreeGrafter"/>
</dbReference>
<dbReference type="InterPro" id="IPR047187">
    <property type="entry name" value="SF1_C_Upf1"/>
</dbReference>
<feature type="compositionally biased region" description="Polar residues" evidence="1">
    <location>
        <begin position="65"/>
        <end position="78"/>
    </location>
</feature>
<dbReference type="PANTHER" id="PTHR10887:SF517">
    <property type="entry name" value="RNA HELICASE NONSENSE MRNA REDUCING FACTOR"/>
    <property type="match status" value="1"/>
</dbReference>
<accession>A0AAJ6CJN9</accession>
<dbReference type="SUPFAM" id="SSF52540">
    <property type="entry name" value="P-loop containing nucleoside triphosphate hydrolases"/>
    <property type="match status" value="1"/>
</dbReference>
<reference evidence="4 5" key="1">
    <citation type="submission" date="2023-03" db="EMBL/GenBank/DDBJ databases">
        <title>Mating type loci evolution in Malassezia.</title>
        <authorList>
            <person name="Coelho M.A."/>
        </authorList>
    </citation>
    <scope>NUCLEOTIDE SEQUENCE [LARGE SCALE GENOMIC DNA]</scope>
    <source>
        <strain evidence="4 5">CBS 9725</strain>
    </source>
</reference>
<feature type="region of interest" description="Disordered" evidence="1">
    <location>
        <begin position="202"/>
        <end position="257"/>
    </location>
</feature>
<feature type="compositionally biased region" description="Polar residues" evidence="1">
    <location>
        <begin position="202"/>
        <end position="216"/>
    </location>
</feature>
<evidence type="ECO:0000259" key="2">
    <source>
        <dbReference type="Pfam" id="PF13086"/>
    </source>
</evidence>
<dbReference type="Pfam" id="PF13087">
    <property type="entry name" value="AAA_12"/>
    <property type="match status" value="1"/>
</dbReference>
<evidence type="ECO:0000313" key="5">
    <source>
        <dbReference type="Proteomes" id="UP001219567"/>
    </source>
</evidence>
<dbReference type="Pfam" id="PF13086">
    <property type="entry name" value="AAA_11"/>
    <property type="match status" value="1"/>
</dbReference>
<feature type="region of interest" description="Disordered" evidence="1">
    <location>
        <begin position="34"/>
        <end position="117"/>
    </location>
</feature>
<evidence type="ECO:0000259" key="3">
    <source>
        <dbReference type="Pfam" id="PF13087"/>
    </source>
</evidence>
<dbReference type="Gene3D" id="3.40.50.300">
    <property type="entry name" value="P-loop containing nucleotide triphosphate hydrolases"/>
    <property type="match status" value="2"/>
</dbReference>
<dbReference type="PANTHER" id="PTHR10887">
    <property type="entry name" value="DNA2/NAM7 HELICASE FAMILY"/>
    <property type="match status" value="1"/>
</dbReference>
<dbReference type="EMBL" id="CP119945">
    <property type="protein sequence ID" value="WFC99971.1"/>
    <property type="molecule type" value="Genomic_DNA"/>
</dbReference>